<evidence type="ECO:0000313" key="3">
    <source>
        <dbReference type="Proteomes" id="UP000293781"/>
    </source>
</evidence>
<proteinExistence type="predicted"/>
<feature type="transmembrane region" description="Helical" evidence="1">
    <location>
        <begin position="186"/>
        <end position="207"/>
    </location>
</feature>
<evidence type="ECO:0000256" key="1">
    <source>
        <dbReference type="SAM" id="Phobius"/>
    </source>
</evidence>
<dbReference type="Proteomes" id="UP000293781">
    <property type="component" value="Unassembled WGS sequence"/>
</dbReference>
<organism evidence="2 3">
    <name type="scientific">Micromonospora violae</name>
    <dbReference type="NCBI Taxonomy" id="1278207"/>
    <lineage>
        <taxon>Bacteria</taxon>
        <taxon>Bacillati</taxon>
        <taxon>Actinomycetota</taxon>
        <taxon>Actinomycetes</taxon>
        <taxon>Micromonosporales</taxon>
        <taxon>Micromonosporaceae</taxon>
        <taxon>Micromonospora</taxon>
    </lineage>
</organism>
<comment type="caution">
    <text evidence="2">The sequence shown here is derived from an EMBL/GenBank/DDBJ whole genome shotgun (WGS) entry which is preliminary data.</text>
</comment>
<keyword evidence="1" id="KW-1133">Transmembrane helix</keyword>
<dbReference type="EMBL" id="SHKK01000001">
    <property type="protein sequence ID" value="RZT78340.1"/>
    <property type="molecule type" value="Genomic_DNA"/>
</dbReference>
<gene>
    <name evidence="2" type="ORF">EV382_1522</name>
</gene>
<name>A0A4V2FNY4_9ACTN</name>
<evidence type="ECO:0000313" key="2">
    <source>
        <dbReference type="EMBL" id="RZT78340.1"/>
    </source>
</evidence>
<sequence length="249" mass="26556">MIGSVVALAALIAPGYRLGTDPRIEHGEVVILVALAPGVLLVLSWLIRLTQWWGAARAPARHVMVTAHLAQSGSAGRATAAAHAVSAAGGIDTSPKGYAVWLTVSGRTGGVLHQRVVWEPWLRELTRSRQATVRHGSGVSVVDVAGYGRLWPASLTLRRRPYGVRLIPFRKAWGLPKENSLSHGRLAYLFLLLLMPCVAGAVTQGVWALLGWWVAYVVASIAATGAWFGIIPPGVFSKAARRGRAPTTS</sequence>
<accession>A0A4V2FNY4</accession>
<reference evidence="2 3" key="1">
    <citation type="submission" date="2019-02" db="EMBL/GenBank/DDBJ databases">
        <title>Sequencing the genomes of 1000 actinobacteria strains.</title>
        <authorList>
            <person name="Klenk H.-P."/>
        </authorList>
    </citation>
    <scope>NUCLEOTIDE SEQUENCE [LARGE SCALE GENOMIC DNA]</scope>
    <source>
        <strain evidence="2 3">DSM 45888</strain>
    </source>
</reference>
<feature type="transmembrane region" description="Helical" evidence="1">
    <location>
        <begin position="29"/>
        <end position="47"/>
    </location>
</feature>
<protein>
    <submittedName>
        <fullName evidence="2">Uncharacterized protein</fullName>
    </submittedName>
</protein>
<keyword evidence="1" id="KW-0472">Membrane</keyword>
<keyword evidence="3" id="KW-1185">Reference proteome</keyword>
<keyword evidence="1" id="KW-0812">Transmembrane</keyword>
<feature type="transmembrane region" description="Helical" evidence="1">
    <location>
        <begin position="213"/>
        <end position="236"/>
    </location>
</feature>
<dbReference type="AlphaFoldDB" id="A0A4V2FNY4"/>